<keyword evidence="1" id="KW-0812">Transmembrane</keyword>
<name>A0AAN6ULW2_9PEZI</name>
<reference evidence="2" key="2">
    <citation type="submission" date="2023-05" db="EMBL/GenBank/DDBJ databases">
        <authorList>
            <consortium name="Lawrence Berkeley National Laboratory"/>
            <person name="Steindorff A."/>
            <person name="Hensen N."/>
            <person name="Bonometti L."/>
            <person name="Westerberg I."/>
            <person name="Brannstrom I.O."/>
            <person name="Guillou S."/>
            <person name="Cros-Aarteil S."/>
            <person name="Calhoun S."/>
            <person name="Haridas S."/>
            <person name="Kuo A."/>
            <person name="Mondo S."/>
            <person name="Pangilinan J."/>
            <person name="Riley R."/>
            <person name="Labutti K."/>
            <person name="Andreopoulos B."/>
            <person name="Lipzen A."/>
            <person name="Chen C."/>
            <person name="Yanf M."/>
            <person name="Daum C."/>
            <person name="Ng V."/>
            <person name="Clum A."/>
            <person name="Ohm R."/>
            <person name="Martin F."/>
            <person name="Silar P."/>
            <person name="Natvig D."/>
            <person name="Lalanne C."/>
            <person name="Gautier V."/>
            <person name="Ament-Velasquez S.L."/>
            <person name="Kruys A."/>
            <person name="Hutchinson M.I."/>
            <person name="Powell A.J."/>
            <person name="Barry K."/>
            <person name="Miller A.N."/>
            <person name="Grigoriev I.V."/>
            <person name="Debuchy R."/>
            <person name="Gladieux P."/>
            <person name="Thoren M.H."/>
            <person name="Johannesson H."/>
        </authorList>
    </citation>
    <scope>NUCLEOTIDE SEQUENCE</scope>
    <source>
        <strain evidence="2">CBS 123565</strain>
    </source>
</reference>
<evidence type="ECO:0000313" key="3">
    <source>
        <dbReference type="Proteomes" id="UP001304895"/>
    </source>
</evidence>
<keyword evidence="3" id="KW-1185">Reference proteome</keyword>
<comment type="caution">
    <text evidence="2">The sequence shown here is derived from an EMBL/GenBank/DDBJ whole genome shotgun (WGS) entry which is preliminary data.</text>
</comment>
<keyword evidence="1" id="KW-0472">Membrane</keyword>
<evidence type="ECO:0000256" key="1">
    <source>
        <dbReference type="SAM" id="Phobius"/>
    </source>
</evidence>
<sequence length="87" mass="9972">MILALGCFNLIMREVPGSIPGQPRILSHFCMLVDISICSVFFLWILDCIYKSIHYIACCVNRHCLHYAFQMFGNSKQLPIGVVIDRH</sequence>
<dbReference type="AlphaFoldDB" id="A0AAN6ULW2"/>
<protein>
    <submittedName>
        <fullName evidence="2">Uncharacterized protein</fullName>
    </submittedName>
</protein>
<dbReference type="Proteomes" id="UP001304895">
    <property type="component" value="Unassembled WGS sequence"/>
</dbReference>
<reference evidence="2" key="1">
    <citation type="journal article" date="2023" name="Mol. Phylogenet. Evol.">
        <title>Genome-scale phylogeny and comparative genomics of the fungal order Sordariales.</title>
        <authorList>
            <person name="Hensen N."/>
            <person name="Bonometti L."/>
            <person name="Westerberg I."/>
            <person name="Brannstrom I.O."/>
            <person name="Guillou S."/>
            <person name="Cros-Aarteil S."/>
            <person name="Calhoun S."/>
            <person name="Haridas S."/>
            <person name="Kuo A."/>
            <person name="Mondo S."/>
            <person name="Pangilinan J."/>
            <person name="Riley R."/>
            <person name="LaButti K."/>
            <person name="Andreopoulos B."/>
            <person name="Lipzen A."/>
            <person name="Chen C."/>
            <person name="Yan M."/>
            <person name="Daum C."/>
            <person name="Ng V."/>
            <person name="Clum A."/>
            <person name="Steindorff A."/>
            <person name="Ohm R.A."/>
            <person name="Martin F."/>
            <person name="Silar P."/>
            <person name="Natvig D.O."/>
            <person name="Lalanne C."/>
            <person name="Gautier V."/>
            <person name="Ament-Velasquez S.L."/>
            <person name="Kruys A."/>
            <person name="Hutchinson M.I."/>
            <person name="Powell A.J."/>
            <person name="Barry K."/>
            <person name="Miller A.N."/>
            <person name="Grigoriev I.V."/>
            <person name="Debuchy R."/>
            <person name="Gladieux P."/>
            <person name="Hiltunen Thoren M."/>
            <person name="Johannesson H."/>
        </authorList>
    </citation>
    <scope>NUCLEOTIDE SEQUENCE</scope>
    <source>
        <strain evidence="2">CBS 123565</strain>
    </source>
</reference>
<dbReference type="EMBL" id="MU853407">
    <property type="protein sequence ID" value="KAK4135000.1"/>
    <property type="molecule type" value="Genomic_DNA"/>
</dbReference>
<gene>
    <name evidence="2" type="ORF">BT67DRAFT_288942</name>
</gene>
<evidence type="ECO:0000313" key="2">
    <source>
        <dbReference type="EMBL" id="KAK4135000.1"/>
    </source>
</evidence>
<proteinExistence type="predicted"/>
<keyword evidence="1" id="KW-1133">Transmembrane helix</keyword>
<feature type="transmembrane region" description="Helical" evidence="1">
    <location>
        <begin position="25"/>
        <end position="46"/>
    </location>
</feature>
<organism evidence="2 3">
    <name type="scientific">Trichocladium antarcticum</name>
    <dbReference type="NCBI Taxonomy" id="1450529"/>
    <lineage>
        <taxon>Eukaryota</taxon>
        <taxon>Fungi</taxon>
        <taxon>Dikarya</taxon>
        <taxon>Ascomycota</taxon>
        <taxon>Pezizomycotina</taxon>
        <taxon>Sordariomycetes</taxon>
        <taxon>Sordariomycetidae</taxon>
        <taxon>Sordariales</taxon>
        <taxon>Chaetomiaceae</taxon>
        <taxon>Trichocladium</taxon>
    </lineage>
</organism>
<accession>A0AAN6ULW2</accession>